<dbReference type="PANTHER" id="PTHR46797">
    <property type="entry name" value="HTH-TYPE TRANSCRIPTIONAL REGULATOR"/>
    <property type="match status" value="1"/>
</dbReference>
<dbReference type="PROSITE" id="PS50943">
    <property type="entry name" value="HTH_CROC1"/>
    <property type="match status" value="1"/>
</dbReference>
<dbReference type="InterPro" id="IPR014710">
    <property type="entry name" value="RmlC-like_jellyroll"/>
</dbReference>
<comment type="caution">
    <text evidence="4">The sequence shown here is derived from an EMBL/GenBank/DDBJ whole genome shotgun (WGS) entry which is preliminary data.</text>
</comment>
<dbReference type="Gene3D" id="1.10.260.40">
    <property type="entry name" value="lambda repressor-like DNA-binding domains"/>
    <property type="match status" value="1"/>
</dbReference>
<evidence type="ECO:0000256" key="1">
    <source>
        <dbReference type="ARBA" id="ARBA00023125"/>
    </source>
</evidence>
<dbReference type="Proteomes" id="UP000539538">
    <property type="component" value="Unassembled WGS sequence"/>
</dbReference>
<dbReference type="Gene3D" id="2.60.120.10">
    <property type="entry name" value="Jelly Rolls"/>
    <property type="match status" value="1"/>
</dbReference>
<organism evidence="4 5">
    <name type="scientific">Aminobacter niigataensis</name>
    <dbReference type="NCBI Taxonomy" id="83265"/>
    <lineage>
        <taxon>Bacteria</taxon>
        <taxon>Pseudomonadati</taxon>
        <taxon>Pseudomonadota</taxon>
        <taxon>Alphaproteobacteria</taxon>
        <taxon>Hyphomicrobiales</taxon>
        <taxon>Phyllobacteriaceae</taxon>
        <taxon>Aminobacter</taxon>
    </lineage>
</organism>
<sequence length="210" mass="23161">MAKRVSAQLNVGDHQDVDQRDQPPAIGIRLKHARLTKGLSLRQIADIAGCSESFVSKVEHDRVRPSLATLHRLVKALEINIAALFSDADLDESGPVFVYRAGQRPLIHMDPLRKGEGITLERLIPHARGILLQANVHIVAPNGASAGLIEHEGEEIGYVLEGELELQVEDKFYHLVIGDSFFFNSKLPHGYRNPGSVQASILWVNTPPSF</sequence>
<dbReference type="Pfam" id="PF13560">
    <property type="entry name" value="HTH_31"/>
    <property type="match status" value="1"/>
</dbReference>
<reference evidence="4 5" key="1">
    <citation type="submission" date="2020-08" db="EMBL/GenBank/DDBJ databases">
        <title>Genomic Encyclopedia of Type Strains, Phase IV (KMG-IV): sequencing the most valuable type-strain genomes for metagenomic binning, comparative biology and taxonomic classification.</title>
        <authorList>
            <person name="Goeker M."/>
        </authorList>
    </citation>
    <scope>NUCLEOTIDE SEQUENCE [LARGE SCALE GENOMIC DNA]</scope>
    <source>
        <strain evidence="4 5">DSM 7050</strain>
    </source>
</reference>
<dbReference type="InterPro" id="IPR011051">
    <property type="entry name" value="RmlC_Cupin_sf"/>
</dbReference>
<protein>
    <submittedName>
        <fullName evidence="4">Transcriptional regulator with XRE-family HTH domain</fullName>
    </submittedName>
</protein>
<dbReference type="InterPro" id="IPR013096">
    <property type="entry name" value="Cupin_2"/>
</dbReference>
<dbReference type="PANTHER" id="PTHR46797:SF2">
    <property type="entry name" value="TRANSCRIPTIONAL REGULATOR"/>
    <property type="match status" value="1"/>
</dbReference>
<dbReference type="InterPro" id="IPR001387">
    <property type="entry name" value="Cro/C1-type_HTH"/>
</dbReference>
<dbReference type="SUPFAM" id="SSF47413">
    <property type="entry name" value="lambda repressor-like DNA-binding domains"/>
    <property type="match status" value="1"/>
</dbReference>
<name>A0ABR6L3W7_9HYPH</name>
<dbReference type="RefSeq" id="WP_183263316.1">
    <property type="nucleotide sequence ID" value="NZ_BAAAVZ010000001.1"/>
</dbReference>
<dbReference type="InterPro" id="IPR010982">
    <property type="entry name" value="Lambda_DNA-bd_dom_sf"/>
</dbReference>
<accession>A0ABR6L3W7</accession>
<dbReference type="CDD" id="cd02209">
    <property type="entry name" value="cupin_XRE_C"/>
    <property type="match status" value="1"/>
</dbReference>
<evidence type="ECO:0000256" key="2">
    <source>
        <dbReference type="SAM" id="MobiDB-lite"/>
    </source>
</evidence>
<evidence type="ECO:0000313" key="4">
    <source>
        <dbReference type="EMBL" id="MBB4651500.1"/>
    </source>
</evidence>
<gene>
    <name evidence="4" type="ORF">GGQ99_003267</name>
</gene>
<dbReference type="SMART" id="SM00530">
    <property type="entry name" value="HTH_XRE"/>
    <property type="match status" value="1"/>
</dbReference>
<feature type="region of interest" description="Disordered" evidence="2">
    <location>
        <begin position="1"/>
        <end position="21"/>
    </location>
</feature>
<evidence type="ECO:0000313" key="5">
    <source>
        <dbReference type="Proteomes" id="UP000539538"/>
    </source>
</evidence>
<keyword evidence="5" id="KW-1185">Reference proteome</keyword>
<dbReference type="SUPFAM" id="SSF51182">
    <property type="entry name" value="RmlC-like cupins"/>
    <property type="match status" value="1"/>
</dbReference>
<evidence type="ECO:0000259" key="3">
    <source>
        <dbReference type="PROSITE" id="PS50943"/>
    </source>
</evidence>
<feature type="domain" description="HTH cro/C1-type" evidence="3">
    <location>
        <begin position="30"/>
        <end position="84"/>
    </location>
</feature>
<keyword evidence="1" id="KW-0238">DNA-binding</keyword>
<dbReference type="EMBL" id="JACHOT010000004">
    <property type="protein sequence ID" value="MBB4651500.1"/>
    <property type="molecule type" value="Genomic_DNA"/>
</dbReference>
<dbReference type="CDD" id="cd00093">
    <property type="entry name" value="HTH_XRE"/>
    <property type="match status" value="1"/>
</dbReference>
<proteinExistence type="predicted"/>
<dbReference type="Pfam" id="PF07883">
    <property type="entry name" value="Cupin_2"/>
    <property type="match status" value="1"/>
</dbReference>
<dbReference type="InterPro" id="IPR050807">
    <property type="entry name" value="TransReg_Diox_bact_type"/>
</dbReference>